<reference evidence="1 2" key="1">
    <citation type="submission" date="2024-01" db="EMBL/GenBank/DDBJ databases">
        <title>The genomes of 5 underutilized Papilionoideae crops provide insights into root nodulation and disease resistanc.</title>
        <authorList>
            <person name="Yuan L."/>
        </authorList>
    </citation>
    <scope>NUCLEOTIDE SEQUENCE [LARGE SCALE GENOMIC DNA]</scope>
    <source>
        <strain evidence="1">ZHUSHIDOU_FW_LH</strain>
        <tissue evidence="1">Leaf</tissue>
    </source>
</reference>
<proteinExistence type="predicted"/>
<organism evidence="1 2">
    <name type="scientific">Crotalaria pallida</name>
    <name type="common">Smooth rattlebox</name>
    <name type="synonym">Crotalaria striata</name>
    <dbReference type="NCBI Taxonomy" id="3830"/>
    <lineage>
        <taxon>Eukaryota</taxon>
        <taxon>Viridiplantae</taxon>
        <taxon>Streptophyta</taxon>
        <taxon>Embryophyta</taxon>
        <taxon>Tracheophyta</taxon>
        <taxon>Spermatophyta</taxon>
        <taxon>Magnoliopsida</taxon>
        <taxon>eudicotyledons</taxon>
        <taxon>Gunneridae</taxon>
        <taxon>Pentapetalae</taxon>
        <taxon>rosids</taxon>
        <taxon>fabids</taxon>
        <taxon>Fabales</taxon>
        <taxon>Fabaceae</taxon>
        <taxon>Papilionoideae</taxon>
        <taxon>50 kb inversion clade</taxon>
        <taxon>genistoids sensu lato</taxon>
        <taxon>core genistoids</taxon>
        <taxon>Crotalarieae</taxon>
        <taxon>Crotalaria</taxon>
    </lineage>
</organism>
<name>A0AAN9EU93_CROPI</name>
<dbReference type="EMBL" id="JAYWIO010000005">
    <property type="protein sequence ID" value="KAK7260043.1"/>
    <property type="molecule type" value="Genomic_DNA"/>
</dbReference>
<dbReference type="AlphaFoldDB" id="A0AAN9EU93"/>
<dbReference type="Proteomes" id="UP001372338">
    <property type="component" value="Unassembled WGS sequence"/>
</dbReference>
<dbReference type="PANTHER" id="PTHR33116">
    <property type="entry name" value="REVERSE TRANSCRIPTASE ZINC-BINDING DOMAIN-CONTAINING PROTEIN-RELATED-RELATED"/>
    <property type="match status" value="1"/>
</dbReference>
<evidence type="ECO:0000313" key="1">
    <source>
        <dbReference type="EMBL" id="KAK7260043.1"/>
    </source>
</evidence>
<protein>
    <submittedName>
        <fullName evidence="1">Uncharacterized protein</fullName>
    </submittedName>
</protein>
<gene>
    <name evidence="1" type="ORF">RIF29_25765</name>
</gene>
<dbReference type="PANTHER" id="PTHR33116:SF86">
    <property type="entry name" value="REVERSE TRANSCRIPTASE DOMAIN-CONTAINING PROTEIN"/>
    <property type="match status" value="1"/>
</dbReference>
<evidence type="ECO:0000313" key="2">
    <source>
        <dbReference type="Proteomes" id="UP001372338"/>
    </source>
</evidence>
<comment type="caution">
    <text evidence="1">The sequence shown here is derived from an EMBL/GenBank/DDBJ whole genome shotgun (WGS) entry which is preliminary data.</text>
</comment>
<sequence>MLSALPSYIMQTNLIPRRVCDDLDKLNRSFLWGHSDGSRRIHLVNWNDVCRPKLHGGLGLRHSRNTNTTYMMKLGWGLIVDKDSLWAQVVRNKYKCGNDLLPIVKRRHSESNVWKGIRKGWDSLHNNIIWRPGNGKTINIWHDNWLPGLGVLKDVTSIPLNGVDTSLSLEYLVDNNGIGIKTSWISTFLQTLRIGF</sequence>
<accession>A0AAN9EU93</accession>
<keyword evidence="2" id="KW-1185">Reference proteome</keyword>